<name>A0A0L6W283_9FIRM</name>
<evidence type="ECO:0000313" key="3">
    <source>
        <dbReference type="EMBL" id="KNZ69650.1"/>
    </source>
</evidence>
<dbReference type="Proteomes" id="UP000037175">
    <property type="component" value="Unassembled WGS sequence"/>
</dbReference>
<protein>
    <submittedName>
        <fullName evidence="3">Mg chelatase subunit ChlI</fullName>
    </submittedName>
</protein>
<dbReference type="Pfam" id="PF13541">
    <property type="entry name" value="ChlI"/>
    <property type="match status" value="1"/>
</dbReference>
<dbReference type="SUPFAM" id="SSF52540">
    <property type="entry name" value="P-loop containing nucleoside triphosphate hydrolases"/>
    <property type="match status" value="1"/>
</dbReference>
<dbReference type="RefSeq" id="WP_052217893.1">
    <property type="nucleotide sequence ID" value="NZ_LGTE01000010.1"/>
</dbReference>
<dbReference type="InterPro" id="IPR004482">
    <property type="entry name" value="Mg_chelat-rel"/>
</dbReference>
<evidence type="ECO:0000256" key="1">
    <source>
        <dbReference type="ARBA" id="ARBA00006354"/>
    </source>
</evidence>
<evidence type="ECO:0000313" key="4">
    <source>
        <dbReference type="Proteomes" id="UP000037175"/>
    </source>
</evidence>
<reference evidence="4" key="1">
    <citation type="submission" date="2015-07" db="EMBL/GenBank/DDBJ databases">
        <title>Complete Genome of Thermincola ferriacetica strain Z-0001T.</title>
        <authorList>
            <person name="Lusk B."/>
            <person name="Badalamenti J.P."/>
            <person name="Parameswaran P."/>
            <person name="Bond D.R."/>
            <person name="Torres C.I."/>
        </authorList>
    </citation>
    <scope>NUCLEOTIDE SEQUENCE [LARGE SCALE GENOMIC DNA]</scope>
    <source>
        <strain evidence="4">Z-0001</strain>
    </source>
</reference>
<dbReference type="InterPro" id="IPR014721">
    <property type="entry name" value="Ribsml_uS5_D2-typ_fold_subgr"/>
</dbReference>
<dbReference type="InterPro" id="IPR003593">
    <property type="entry name" value="AAA+_ATPase"/>
</dbReference>
<dbReference type="EMBL" id="LGTE01000010">
    <property type="protein sequence ID" value="KNZ69650.1"/>
    <property type="molecule type" value="Genomic_DNA"/>
</dbReference>
<comment type="caution">
    <text evidence="3">The sequence shown here is derived from an EMBL/GenBank/DDBJ whole genome shotgun (WGS) entry which is preliminary data.</text>
</comment>
<dbReference type="AlphaFoldDB" id="A0A0L6W283"/>
<dbReference type="InterPro" id="IPR000523">
    <property type="entry name" value="Mg_chelatse_chII-like_cat_dom"/>
</dbReference>
<sequence>MLAAVNSAVVVGLQAVPVTVEVDVSNGLPSFDVVGLPDTAVREARERVRAAIKNSGYEFPLQRITVNLAPADIKKEGVVLDVAIALGILGATGQIFSQGLKNMYVVGELSLDGTIRPVNGVLSVALMVGRQKGWGAIKKLAVPLDNYYEGALVEKIEITPAPDLATLIRYIQEEDAPKPPEKKISGSEEYSETKPLDFSDVHGQHLAKRALEIAAAGGHNIILIGTPGAGKTMLAKRLTTIMPTMTLEESLEVTQIYSVAGLLPKGQPLITTRPFRAPHHTASANSIIGGGRIPVPGEISLAHNGILFLDEFPEYKRDVLEALRQPLEDGKVLISRVNAAVTYPANIMLVAAMNPCPCGYLGDIKKECLCTPPQIMRYRNRLSGPLLDRIDMHIDVPRLEIDDIMKNEKGEPSREIRKRVEQARAIQLARLKSAKVYCNARMGPQDIKRYCHPNKSAQKLLKESFEKLNLSARAYNKVLKVARTIADLAGKAEIEDLHVAEALQFRTMDRRYWE</sequence>
<dbReference type="Pfam" id="PF13335">
    <property type="entry name" value="Mg_chelatase_C"/>
    <property type="match status" value="1"/>
</dbReference>
<dbReference type="Pfam" id="PF01078">
    <property type="entry name" value="Mg_chelatase"/>
    <property type="match status" value="1"/>
</dbReference>
<dbReference type="InterPro" id="IPR045006">
    <property type="entry name" value="CHLI-like"/>
</dbReference>
<dbReference type="InterPro" id="IPR020568">
    <property type="entry name" value="Ribosomal_Su5_D2-typ_SF"/>
</dbReference>
<dbReference type="PANTHER" id="PTHR32039">
    <property type="entry name" value="MAGNESIUM-CHELATASE SUBUNIT CHLI"/>
    <property type="match status" value="1"/>
</dbReference>
<dbReference type="InterPro" id="IPR025158">
    <property type="entry name" value="Mg_chelat-rel_C"/>
</dbReference>
<proteinExistence type="inferred from homology"/>
<accession>A0A0L6W283</accession>
<feature type="domain" description="AAA+ ATPase" evidence="2">
    <location>
        <begin position="217"/>
        <end position="400"/>
    </location>
</feature>
<organism evidence="3 4">
    <name type="scientific">Thermincola ferriacetica</name>
    <dbReference type="NCBI Taxonomy" id="281456"/>
    <lineage>
        <taxon>Bacteria</taxon>
        <taxon>Bacillati</taxon>
        <taxon>Bacillota</taxon>
        <taxon>Clostridia</taxon>
        <taxon>Eubacteriales</taxon>
        <taxon>Thermincolaceae</taxon>
        <taxon>Thermincola</taxon>
    </lineage>
</organism>
<dbReference type="NCBIfam" id="TIGR00368">
    <property type="entry name" value="YifB family Mg chelatase-like AAA ATPase"/>
    <property type="match status" value="1"/>
</dbReference>
<dbReference type="SUPFAM" id="SSF54211">
    <property type="entry name" value="Ribosomal protein S5 domain 2-like"/>
    <property type="match status" value="1"/>
</dbReference>
<dbReference type="Gene3D" id="3.40.50.300">
    <property type="entry name" value="P-loop containing nucleotide triphosphate hydrolases"/>
    <property type="match status" value="1"/>
</dbReference>
<comment type="similarity">
    <text evidence="1">Belongs to the Mg-chelatase subunits D/I family. ComM subfamily.</text>
</comment>
<dbReference type="Gene3D" id="3.30.230.10">
    <property type="match status" value="1"/>
</dbReference>
<dbReference type="SMART" id="SM00382">
    <property type="entry name" value="AAA"/>
    <property type="match status" value="1"/>
</dbReference>
<dbReference type="PANTHER" id="PTHR32039:SF7">
    <property type="entry name" value="COMPETENCE PROTEIN COMM"/>
    <property type="match status" value="1"/>
</dbReference>
<dbReference type="GO" id="GO:0005524">
    <property type="term" value="F:ATP binding"/>
    <property type="evidence" value="ECO:0007669"/>
    <property type="project" value="InterPro"/>
</dbReference>
<keyword evidence="4" id="KW-1185">Reference proteome</keyword>
<dbReference type="PATRIC" id="fig|281456.6.peg.1783"/>
<gene>
    <name evidence="3" type="ORF">Tfer_1671</name>
</gene>
<evidence type="ECO:0000259" key="2">
    <source>
        <dbReference type="SMART" id="SM00382"/>
    </source>
</evidence>
<dbReference type="InterPro" id="IPR027417">
    <property type="entry name" value="P-loop_NTPase"/>
</dbReference>